<dbReference type="Gene3D" id="3.40.630.30">
    <property type="match status" value="1"/>
</dbReference>
<keyword evidence="3" id="KW-1185">Reference proteome</keyword>
<feature type="domain" description="N-acetyltransferase" evidence="1">
    <location>
        <begin position="9"/>
        <end position="171"/>
    </location>
</feature>
<dbReference type="KEGG" id="coh:EAV92_05490"/>
<dbReference type="PANTHER" id="PTHR43415">
    <property type="entry name" value="SPERMIDINE N(1)-ACETYLTRANSFERASE"/>
    <property type="match status" value="1"/>
</dbReference>
<reference evidence="2 3" key="1">
    <citation type="submission" date="2018-10" db="EMBL/GenBank/DDBJ databases">
        <title>Genome Sequence of Cohnella sp.</title>
        <authorList>
            <person name="Srinivasan S."/>
            <person name="Kim M.K."/>
        </authorList>
    </citation>
    <scope>NUCLEOTIDE SEQUENCE [LARGE SCALE GENOMIC DNA]</scope>
    <source>
        <strain evidence="2 3">18JY8-7</strain>
    </source>
</reference>
<dbReference type="Proteomes" id="UP000269097">
    <property type="component" value="Chromosome"/>
</dbReference>
<dbReference type="Pfam" id="PF13302">
    <property type="entry name" value="Acetyltransf_3"/>
    <property type="match status" value="1"/>
</dbReference>
<gene>
    <name evidence="2" type="ORF">EAV92_05490</name>
</gene>
<proteinExistence type="predicted"/>
<dbReference type="InterPro" id="IPR000182">
    <property type="entry name" value="GNAT_dom"/>
</dbReference>
<protein>
    <submittedName>
        <fullName evidence="2">N-acetyltransferase</fullName>
    </submittedName>
</protein>
<dbReference type="InterPro" id="IPR016181">
    <property type="entry name" value="Acyl_CoA_acyltransferase"/>
</dbReference>
<dbReference type="GO" id="GO:0016747">
    <property type="term" value="F:acyltransferase activity, transferring groups other than amino-acyl groups"/>
    <property type="evidence" value="ECO:0007669"/>
    <property type="project" value="InterPro"/>
</dbReference>
<name>A0A3G3JW44_9BACL</name>
<dbReference type="AlphaFoldDB" id="A0A3G3JW44"/>
<dbReference type="PANTHER" id="PTHR43415:SF3">
    <property type="entry name" value="GNAT-FAMILY ACETYLTRANSFERASE"/>
    <property type="match status" value="1"/>
</dbReference>
<evidence type="ECO:0000259" key="1">
    <source>
        <dbReference type="PROSITE" id="PS51186"/>
    </source>
</evidence>
<dbReference type="PROSITE" id="PS51186">
    <property type="entry name" value="GNAT"/>
    <property type="match status" value="1"/>
</dbReference>
<organism evidence="2 3">
    <name type="scientific">Cohnella candidum</name>
    <dbReference type="NCBI Taxonomy" id="2674991"/>
    <lineage>
        <taxon>Bacteria</taxon>
        <taxon>Bacillati</taxon>
        <taxon>Bacillota</taxon>
        <taxon>Bacilli</taxon>
        <taxon>Bacillales</taxon>
        <taxon>Paenibacillaceae</taxon>
        <taxon>Cohnella</taxon>
    </lineage>
</organism>
<evidence type="ECO:0000313" key="2">
    <source>
        <dbReference type="EMBL" id="AYQ72071.1"/>
    </source>
</evidence>
<accession>A0A3G3JW44</accession>
<dbReference type="EMBL" id="CP033433">
    <property type="protein sequence ID" value="AYQ72071.1"/>
    <property type="molecule type" value="Genomic_DNA"/>
</dbReference>
<evidence type="ECO:0000313" key="3">
    <source>
        <dbReference type="Proteomes" id="UP000269097"/>
    </source>
</evidence>
<dbReference type="SUPFAM" id="SSF55729">
    <property type="entry name" value="Acyl-CoA N-acyltransferases (Nat)"/>
    <property type="match status" value="1"/>
</dbReference>
<dbReference type="RefSeq" id="WP_123040131.1">
    <property type="nucleotide sequence ID" value="NZ_CP033433.1"/>
</dbReference>
<keyword evidence="2" id="KW-0808">Transferase</keyword>
<sequence>MGHLHGERITLREYRYEDLSYMREWVNDHEVTGTLYDNFLYPQTDTETESFLNAMVDGKTDRKGFIISLRDTLEYIGQIDLNAIDWRNRAASLGIVIGRKEYHGQGYGREAIGLLQQFVFDTLNLNRLHLDVYEFNQRAFRCYLSCGFVEEGRLRKRLFRDGRYWDVIQMSILKDEWEQQKSAEEREAAQ</sequence>